<dbReference type="GO" id="GO:0009423">
    <property type="term" value="P:chorismate biosynthetic process"/>
    <property type="evidence" value="ECO:0007669"/>
    <property type="project" value="TreeGrafter"/>
</dbReference>
<dbReference type="OrthoDB" id="4415835at2759"/>
<evidence type="ECO:0000259" key="5">
    <source>
        <dbReference type="Pfam" id="PF08501"/>
    </source>
</evidence>
<dbReference type="Gene3D" id="3.40.50.10860">
    <property type="entry name" value="Leucine Dehydrogenase, chain A, domain 1"/>
    <property type="match status" value="1"/>
</dbReference>
<dbReference type="Pfam" id="PF01202">
    <property type="entry name" value="SKI"/>
    <property type="match status" value="1"/>
</dbReference>
<name>A0A423VTQ5_9PEZI</name>
<dbReference type="AlphaFoldDB" id="A0A423VTQ5"/>
<dbReference type="Pfam" id="PF01488">
    <property type="entry name" value="Shikimate_DH"/>
    <property type="match status" value="1"/>
</dbReference>
<dbReference type="Proteomes" id="UP000285146">
    <property type="component" value="Unassembled WGS sequence"/>
</dbReference>
<dbReference type="FunFam" id="3.40.50.720:FF:000386">
    <property type="entry name" value="Quinate repressor protein"/>
    <property type="match status" value="1"/>
</dbReference>
<evidence type="ECO:0000256" key="3">
    <source>
        <dbReference type="SAM" id="MobiDB-lite"/>
    </source>
</evidence>
<evidence type="ECO:0000313" key="6">
    <source>
        <dbReference type="EMBL" id="ROV94347.1"/>
    </source>
</evidence>
<dbReference type="SUPFAM" id="SSF51569">
    <property type="entry name" value="Aldolase"/>
    <property type="match status" value="1"/>
</dbReference>
<feature type="domain" description="Shikimate dehydrogenase substrate binding N-terminal" evidence="5">
    <location>
        <begin position="477"/>
        <end position="556"/>
    </location>
</feature>
<dbReference type="InterPro" id="IPR013785">
    <property type="entry name" value="Aldolase_TIM"/>
</dbReference>
<dbReference type="InterPro" id="IPR027417">
    <property type="entry name" value="P-loop_NTPase"/>
</dbReference>
<dbReference type="PANTHER" id="PTHR21090:SF17">
    <property type="entry name" value="QUINATE REPRESSOR PROTEIN"/>
    <property type="match status" value="1"/>
</dbReference>
<feature type="domain" description="Quinate/shikimate 5-dehydrogenase/glutamyl-tRNA reductase" evidence="4">
    <location>
        <begin position="608"/>
        <end position="656"/>
    </location>
</feature>
<dbReference type="PANTHER" id="PTHR21090">
    <property type="entry name" value="AROM/DEHYDROQUINATE SYNTHASE"/>
    <property type="match status" value="1"/>
</dbReference>
<dbReference type="SUPFAM" id="SSF53223">
    <property type="entry name" value="Aminoacid dehydrogenase-like, N-terminal domain"/>
    <property type="match status" value="1"/>
</dbReference>
<dbReference type="Gene3D" id="3.40.50.300">
    <property type="entry name" value="P-loop containing nucleotide triphosphate hydrolases"/>
    <property type="match status" value="1"/>
</dbReference>
<gene>
    <name evidence="6" type="ORF">VPNG_09406</name>
</gene>
<protein>
    <recommendedName>
        <fullName evidence="8">Quinate repressor protein</fullName>
    </recommendedName>
</protein>
<comment type="similarity">
    <text evidence="2">In the N-terminal section; belongs to the shikimate kinase family.</text>
</comment>
<sequence length="1168" mass="130797">MTIEGTLKTAPPNERLFHPDASIVLVGCRGAGKRSLGFIGALHLRRRLITEEFYFQQVIGLSRMQFLEKHGKEEFNRRNDEVFKRMLDENRNRCIIECGMSSFSEEAQGCLRLFSKTNPVIYVHREEEEVLRILGSPDGERILRADERHRACSNLEFYNLFDPSNSKSAPTGSAPSSNGWESYKATPSSLLHAKQDFTRFIDFITGQWLTKLFLESPFTVRAVPPEFRQYSFALRLRLSYIVKMDLKWEDFEARGDCVELIIDHWPDNIMNKIAKAVAQIRRKLAVPIIYHVEENPRGERRRTAEEKAKVDTELIELGLHLAVNYLSLDLQRKDIPIREILSHRGRSKIIGNYWNVGLMCTPWSSECQVRDYQQAKALDCDLVRMVRFCSGDSTSEALQEFREKIATTIPDPKPPLVAYDFSVLGLSTPLQSRILNPVKHPDMENDREHLATVCTATNVFESLFSQSQMDPLQFYTLGADVSYSLSPCMHDIAYKFTGMPHIYSAKQCSTLEDLNRICSDASFGGASLTAPFKVTIVPHLNLKSHHATVIGAINVLLPLRGRTNYILDHVNSRNKSGIANEFYGDNTDWSSIFTCLQRNISPRNYVRASKTTALVVGAGGQARAAIYALIQLGCRNIFIFNRTVQNAQLVASHFNDWAEKQGIAPHKGGIAQVCHVLPSISDAWPDGYEQPTMVLSCVPATSVDGNPPADFEMPAQWLRSPTGGVVLELAYKPVVTPLVAQLQVHRDRVQPSWVVVDSLENLCEMAVETFELMTGRLAPRRLMKEVHGIVMEEENPWVSEKDGLHAHLNHLDHDLPPTPTSVTLGSPVSPIDTRDHAGSSSQQDNDHLLKPPPYSGPSSNSQLDLLTPALQGNRQQAQQAAQQQKYPGLPHLNYRLYSPPLFELSSDCTTIKSAAPHLSSTVRALVSLIRAQSTVPPKPQIHITGKRGHKVDFAIKLNLMSLLVPEDPRQRMDYIRCAKSGEAAYRGGTRPALEPDPGDDAGLEEWARRFVCDKSTVKEFVLERTVVNLDKDWLEGQVRGLVASMAYGGAVTVTFPVTHARVVVQNPDRVSNFFTGLTALFVGKSTYEVVKAVWPFATCSRGEAVESGGSRECAVQSEEQWWKEWSQPIKFALASRRRGWVTNEDKLEAIMEGKGKGVSTVNWGPSDQ</sequence>
<dbReference type="CDD" id="cd01065">
    <property type="entry name" value="NAD_bind_Shikimate_DH"/>
    <property type="match status" value="1"/>
</dbReference>
<dbReference type="GO" id="GO:0004764">
    <property type="term" value="F:shikimate 3-dehydrogenase (NADP+) activity"/>
    <property type="evidence" value="ECO:0007669"/>
    <property type="project" value="InterPro"/>
</dbReference>
<dbReference type="GO" id="GO:0003866">
    <property type="term" value="F:3-phosphoshikimate 1-carboxyvinyltransferase activity"/>
    <property type="evidence" value="ECO:0007669"/>
    <property type="project" value="TreeGrafter"/>
</dbReference>
<dbReference type="Gene3D" id="3.40.50.720">
    <property type="entry name" value="NAD(P)-binding Rossmann-like Domain"/>
    <property type="match status" value="1"/>
</dbReference>
<dbReference type="Gene3D" id="3.20.20.70">
    <property type="entry name" value="Aldolase class I"/>
    <property type="match status" value="1"/>
</dbReference>
<dbReference type="Pfam" id="PF01487">
    <property type="entry name" value="DHquinase_I"/>
    <property type="match status" value="1"/>
</dbReference>
<comment type="caution">
    <text evidence="6">The sequence shown here is derived from an EMBL/GenBank/DDBJ whole genome shotgun (WGS) entry which is preliminary data.</text>
</comment>
<proteinExistence type="inferred from homology"/>
<reference evidence="6 7" key="1">
    <citation type="submission" date="2015-09" db="EMBL/GenBank/DDBJ databases">
        <title>Host preference determinants of Valsa canker pathogens revealed by comparative genomics.</title>
        <authorList>
            <person name="Yin Z."/>
            <person name="Huang L."/>
        </authorList>
    </citation>
    <scope>NUCLEOTIDE SEQUENCE [LARGE SCALE GENOMIC DNA]</scope>
    <source>
        <strain evidence="6 7">SXYLt</strain>
    </source>
</reference>
<comment type="similarity">
    <text evidence="1">In the 2nd section; belongs to the type-I 3-dehydroquinase family.</text>
</comment>
<dbReference type="EMBL" id="LKEB01000076">
    <property type="protein sequence ID" value="ROV94347.1"/>
    <property type="molecule type" value="Genomic_DNA"/>
</dbReference>
<evidence type="ECO:0000256" key="2">
    <source>
        <dbReference type="ARBA" id="ARBA00009349"/>
    </source>
</evidence>
<accession>A0A423VTQ5</accession>
<evidence type="ECO:0000256" key="1">
    <source>
        <dbReference type="ARBA" id="ARBA00006477"/>
    </source>
</evidence>
<dbReference type="InterPro" id="IPR013708">
    <property type="entry name" value="Shikimate_DH-bd_N"/>
</dbReference>
<dbReference type="InterPro" id="IPR006151">
    <property type="entry name" value="Shikm_DH/Glu-tRNA_Rdtase"/>
</dbReference>
<dbReference type="SUPFAM" id="SSF51735">
    <property type="entry name" value="NAD(P)-binding Rossmann-fold domains"/>
    <property type="match status" value="1"/>
</dbReference>
<organism evidence="6 7">
    <name type="scientific">Cytospora leucostoma</name>
    <dbReference type="NCBI Taxonomy" id="1230097"/>
    <lineage>
        <taxon>Eukaryota</taxon>
        <taxon>Fungi</taxon>
        <taxon>Dikarya</taxon>
        <taxon>Ascomycota</taxon>
        <taxon>Pezizomycotina</taxon>
        <taxon>Sordariomycetes</taxon>
        <taxon>Sordariomycetidae</taxon>
        <taxon>Diaporthales</taxon>
        <taxon>Cytosporaceae</taxon>
        <taxon>Cytospora</taxon>
    </lineage>
</organism>
<dbReference type="InterPro" id="IPR001381">
    <property type="entry name" value="DHquinase_I"/>
</dbReference>
<dbReference type="GO" id="GO:0003855">
    <property type="term" value="F:3-dehydroquinate dehydratase activity"/>
    <property type="evidence" value="ECO:0007669"/>
    <property type="project" value="InterPro"/>
</dbReference>
<evidence type="ECO:0000259" key="4">
    <source>
        <dbReference type="Pfam" id="PF01488"/>
    </source>
</evidence>
<dbReference type="InterPro" id="IPR036291">
    <property type="entry name" value="NAD(P)-bd_dom_sf"/>
</dbReference>
<keyword evidence="7" id="KW-1185">Reference proteome</keyword>
<dbReference type="InParanoid" id="A0A423VTQ5"/>
<evidence type="ECO:0000313" key="7">
    <source>
        <dbReference type="Proteomes" id="UP000285146"/>
    </source>
</evidence>
<dbReference type="Pfam" id="PF08501">
    <property type="entry name" value="Shikimate_dh_N"/>
    <property type="match status" value="1"/>
</dbReference>
<evidence type="ECO:0008006" key="8">
    <source>
        <dbReference type="Google" id="ProtNLM"/>
    </source>
</evidence>
<dbReference type="InterPro" id="IPR031322">
    <property type="entry name" value="Shikimate/glucono_kinase"/>
</dbReference>
<dbReference type="InterPro" id="IPR046346">
    <property type="entry name" value="Aminoacid_DH-like_N_sf"/>
</dbReference>
<feature type="region of interest" description="Disordered" evidence="3">
    <location>
        <begin position="808"/>
        <end position="864"/>
    </location>
</feature>
<dbReference type="STRING" id="1230097.A0A423VTQ5"/>